<protein>
    <submittedName>
        <fullName evidence="1">Uncharacterized protein</fullName>
    </submittedName>
</protein>
<organism evidence="1 2">
    <name type="scientific">Nonomuraea thailandensis</name>
    <dbReference type="NCBI Taxonomy" id="1188745"/>
    <lineage>
        <taxon>Bacteria</taxon>
        <taxon>Bacillati</taxon>
        <taxon>Actinomycetota</taxon>
        <taxon>Actinomycetes</taxon>
        <taxon>Streptosporangiales</taxon>
        <taxon>Streptosporangiaceae</taxon>
        <taxon>Nonomuraea</taxon>
    </lineage>
</organism>
<accession>A0A9X2JXI5</accession>
<dbReference type="Proteomes" id="UP001139648">
    <property type="component" value="Unassembled WGS sequence"/>
</dbReference>
<reference evidence="1" key="1">
    <citation type="submission" date="2022-06" db="EMBL/GenBank/DDBJ databases">
        <title>Sequencing the genomes of 1000 actinobacteria strains.</title>
        <authorList>
            <person name="Klenk H.-P."/>
        </authorList>
    </citation>
    <scope>NUCLEOTIDE SEQUENCE</scope>
    <source>
        <strain evidence="1">DSM 46694</strain>
    </source>
</reference>
<name>A0A9X2JXI5_9ACTN</name>
<evidence type="ECO:0000313" key="2">
    <source>
        <dbReference type="Proteomes" id="UP001139648"/>
    </source>
</evidence>
<evidence type="ECO:0000313" key="1">
    <source>
        <dbReference type="EMBL" id="MCP2353122.1"/>
    </source>
</evidence>
<sequence length="451" mass="50629">MALNFDARMAPRNHAELKKLVQAVREASKADETFWLEWKSDLDLNPADRADKSGRAHVARAIIGFANRMPDAAARFVEGYGLLLAGVSHESMKGVTQHDITELVRWIEPYVGEEVRWQPTYVEVEGDSGPVSILVIAIDPPRWGDPIFCMRKEAPSPSRDKSIPEATIFVRRIAGTTDRARAVDLDALSERLLRRVPTLDLEVVLLQGSAVPVTSSEADIEKMLHYLEEQALKPLREHEERSGSIYNTSMMSFIESRSPQRYRQEVSRYLEKCRIVLPEAVDETAAAILNPVVMRLRNRTDTPLLSVQVVLHIHGDVRALENEEGDQIRLEYFERALPELHRFGDGPQYAFQAGNYPALRSALAGPSIRIDNSGPVTIYLPPVELRPRQHVDLEPFVLVAGETAVEDISVEWIATATNMDGLLSGQFVLNCDEPRSFLSLLAADPRPDRDR</sequence>
<gene>
    <name evidence="1" type="ORF">HD597_000142</name>
</gene>
<dbReference type="RefSeq" id="WP_253739551.1">
    <property type="nucleotide sequence ID" value="NZ_BAABKA010000105.1"/>
</dbReference>
<keyword evidence="2" id="KW-1185">Reference proteome</keyword>
<dbReference type="EMBL" id="JAMZEB010000001">
    <property type="protein sequence ID" value="MCP2353122.1"/>
    <property type="molecule type" value="Genomic_DNA"/>
</dbReference>
<comment type="caution">
    <text evidence="1">The sequence shown here is derived from an EMBL/GenBank/DDBJ whole genome shotgun (WGS) entry which is preliminary data.</text>
</comment>
<dbReference type="AlphaFoldDB" id="A0A9X2JXI5"/>
<proteinExistence type="predicted"/>